<evidence type="ECO:0000259" key="2">
    <source>
        <dbReference type="PROSITE" id="PS50053"/>
    </source>
</evidence>
<feature type="compositionally biased region" description="Low complexity" evidence="1">
    <location>
        <begin position="573"/>
        <end position="583"/>
    </location>
</feature>
<dbReference type="PROSITE" id="PS50053">
    <property type="entry name" value="UBIQUITIN_2"/>
    <property type="match status" value="1"/>
</dbReference>
<feature type="domain" description="Ubiquitin-like" evidence="2">
    <location>
        <begin position="24"/>
        <end position="97"/>
    </location>
</feature>
<dbReference type="PANTHER" id="PTHR15204:SF0">
    <property type="entry name" value="LARGE PROLINE-RICH PROTEIN BAG6"/>
    <property type="match status" value="1"/>
</dbReference>
<dbReference type="FunFam" id="3.10.20.90:FF:000154">
    <property type="entry name" value="Large proline-rich protein BAG6"/>
    <property type="match status" value="1"/>
</dbReference>
<dbReference type="GO" id="GO:0071818">
    <property type="term" value="C:BAT3 complex"/>
    <property type="evidence" value="ECO:0007669"/>
    <property type="project" value="TreeGrafter"/>
</dbReference>
<name>A0AAV7ERC9_ARIFI</name>
<evidence type="ECO:0000313" key="4">
    <source>
        <dbReference type="Proteomes" id="UP000825729"/>
    </source>
</evidence>
<dbReference type="GO" id="GO:0031593">
    <property type="term" value="F:polyubiquitin modification-dependent protein binding"/>
    <property type="evidence" value="ECO:0007669"/>
    <property type="project" value="TreeGrafter"/>
</dbReference>
<dbReference type="SMART" id="SM00213">
    <property type="entry name" value="UBQ"/>
    <property type="match status" value="1"/>
</dbReference>
<feature type="compositionally biased region" description="Polar residues" evidence="1">
    <location>
        <begin position="663"/>
        <end position="679"/>
    </location>
</feature>
<feature type="region of interest" description="Disordered" evidence="1">
    <location>
        <begin position="97"/>
        <end position="123"/>
    </location>
</feature>
<reference evidence="3 4" key="1">
    <citation type="submission" date="2021-07" db="EMBL/GenBank/DDBJ databases">
        <title>The Aristolochia fimbriata genome: insights into angiosperm evolution, floral development and chemical biosynthesis.</title>
        <authorList>
            <person name="Jiao Y."/>
        </authorList>
    </citation>
    <scope>NUCLEOTIDE SEQUENCE [LARGE SCALE GENOMIC DNA]</scope>
    <source>
        <strain evidence="3">IBCAS-2021</strain>
        <tissue evidence="3">Leaf</tissue>
    </source>
</reference>
<gene>
    <name evidence="3" type="ORF">H6P81_011375</name>
</gene>
<protein>
    <recommendedName>
        <fullName evidence="2">Ubiquitin-like domain-containing protein</fullName>
    </recommendedName>
</protein>
<dbReference type="GO" id="GO:0036503">
    <property type="term" value="P:ERAD pathway"/>
    <property type="evidence" value="ECO:0007669"/>
    <property type="project" value="TreeGrafter"/>
</dbReference>
<dbReference type="Proteomes" id="UP000825729">
    <property type="component" value="Unassembled WGS sequence"/>
</dbReference>
<dbReference type="EMBL" id="JAINDJ010000004">
    <property type="protein sequence ID" value="KAG9451410.1"/>
    <property type="molecule type" value="Genomic_DNA"/>
</dbReference>
<dbReference type="InterPro" id="IPR019956">
    <property type="entry name" value="Ubiquitin_dom"/>
</dbReference>
<evidence type="ECO:0000313" key="3">
    <source>
        <dbReference type="EMBL" id="KAG9451410.1"/>
    </source>
</evidence>
<feature type="compositionally biased region" description="Low complexity" evidence="1">
    <location>
        <begin position="254"/>
        <end position="268"/>
    </location>
</feature>
<dbReference type="Gene3D" id="3.10.20.90">
    <property type="entry name" value="Phosphatidylinositol 3-kinase Catalytic Subunit, Chain A, domain 1"/>
    <property type="match status" value="1"/>
</dbReference>
<proteinExistence type="predicted"/>
<dbReference type="PANTHER" id="PTHR15204">
    <property type="entry name" value="LARGE PROLINE-RICH PROTEIN BAG6"/>
    <property type="match status" value="1"/>
</dbReference>
<comment type="caution">
    <text evidence="3">The sequence shown here is derived from an EMBL/GenBank/DDBJ whole genome shotgun (WGS) entry which is preliminary data.</text>
</comment>
<feature type="region of interest" description="Disordered" evidence="1">
    <location>
        <begin position="184"/>
        <end position="223"/>
    </location>
</feature>
<feature type="compositionally biased region" description="Basic and acidic residues" evidence="1">
    <location>
        <begin position="682"/>
        <end position="698"/>
    </location>
</feature>
<feature type="region of interest" description="Disordered" evidence="1">
    <location>
        <begin position="653"/>
        <end position="698"/>
    </location>
</feature>
<sequence>MATNGSDEVIISGSNEAECSETMVEIKIKTLDSQTYTLKVNKFVPVPTLKQQIATVTGVLSEQQRLICRGKVLKDDQLLSAYHVEDGHTLHLVVRQPLQSSSSPPGLSGSESAPAADPVSDASRNRVAHSVVLGTFNIAEQGDGLMPDLNRIVSAVLSSIGIMGPSAEGVGVVRDYVPERFEMPGASSTMDTAQGQTEQVPQRDVSYGASHFPARAPSGPQHATVIPDSLATLSQYLSSLRREFSVDGRIPNNTSGGSETSGVEGQQSDAGVQSSEGQGPLPTPSSLAEVMHSAQRLLAEQASECLLQLAGQLQNQTNVNESLARMNIQSRALRSGVLLQNLGALLLELGRTTMTLRMGRSPSEAVVNAGPALFISRSGPNPIMVQPLPFQPGTSFGAFPSGGSNNVSGGSLGSGLLPRNIDIRIRTGSLMPNVNAASGEQAGGSQQPPTQVGMTRDASLGVQTSSSTAEASVRVLPVRTVVAAVPAINRPPDSANGGNGIGLFYPLLARFQHLRGGQPGSGDSASQTGNLNSSTNGSSVVSDTRTSDTLAPQHAAPSQNRQSQAHISSGMPQNSQESQSAISSSFDQLLRTIFSGEQFHINGGEVNLQHSTSVAGATQEQQGLEEPSRATDEGLFFSNLLQQVMPVISQSINENAGSAGPSDLSTEQVEVENPSNAGSSHVRRDPPSPPDSKRQKMV</sequence>
<feature type="compositionally biased region" description="Polar residues" evidence="1">
    <location>
        <begin position="186"/>
        <end position="200"/>
    </location>
</feature>
<feature type="compositionally biased region" description="Polar residues" evidence="1">
    <location>
        <begin position="556"/>
        <end position="572"/>
    </location>
</feature>
<feature type="region of interest" description="Disordered" evidence="1">
    <location>
        <begin position="434"/>
        <end position="453"/>
    </location>
</feature>
<dbReference type="InterPro" id="IPR029071">
    <property type="entry name" value="Ubiquitin-like_domsf"/>
</dbReference>
<feature type="compositionally biased region" description="Low complexity" evidence="1">
    <location>
        <begin position="97"/>
        <end position="122"/>
    </location>
</feature>
<dbReference type="Pfam" id="PF00240">
    <property type="entry name" value="ubiquitin"/>
    <property type="match status" value="1"/>
</dbReference>
<keyword evidence="4" id="KW-1185">Reference proteome</keyword>
<feature type="region of interest" description="Disordered" evidence="1">
    <location>
        <begin position="515"/>
        <end position="583"/>
    </location>
</feature>
<organism evidence="3 4">
    <name type="scientific">Aristolochia fimbriata</name>
    <name type="common">White veined hardy Dutchman's pipe vine</name>
    <dbReference type="NCBI Taxonomy" id="158543"/>
    <lineage>
        <taxon>Eukaryota</taxon>
        <taxon>Viridiplantae</taxon>
        <taxon>Streptophyta</taxon>
        <taxon>Embryophyta</taxon>
        <taxon>Tracheophyta</taxon>
        <taxon>Spermatophyta</taxon>
        <taxon>Magnoliopsida</taxon>
        <taxon>Magnoliidae</taxon>
        <taxon>Piperales</taxon>
        <taxon>Aristolochiaceae</taxon>
        <taxon>Aristolochia</taxon>
    </lineage>
</organism>
<dbReference type="GO" id="GO:0051787">
    <property type="term" value="F:misfolded protein binding"/>
    <property type="evidence" value="ECO:0007669"/>
    <property type="project" value="TreeGrafter"/>
</dbReference>
<feature type="compositionally biased region" description="Low complexity" evidence="1">
    <location>
        <begin position="526"/>
        <end position="549"/>
    </location>
</feature>
<dbReference type="InterPro" id="IPR000626">
    <property type="entry name" value="Ubiquitin-like_dom"/>
</dbReference>
<feature type="region of interest" description="Disordered" evidence="1">
    <location>
        <begin position="247"/>
        <end position="286"/>
    </location>
</feature>
<dbReference type="PRINTS" id="PR00348">
    <property type="entry name" value="UBIQUITIN"/>
</dbReference>
<evidence type="ECO:0000256" key="1">
    <source>
        <dbReference type="SAM" id="MobiDB-lite"/>
    </source>
</evidence>
<dbReference type="AlphaFoldDB" id="A0AAV7ERC9"/>
<dbReference type="SUPFAM" id="SSF54236">
    <property type="entry name" value="Ubiquitin-like"/>
    <property type="match status" value="1"/>
</dbReference>
<dbReference type="CDD" id="cd17039">
    <property type="entry name" value="Ubl_ubiquitin_like"/>
    <property type="match status" value="1"/>
</dbReference>
<accession>A0AAV7ERC9</accession>